<dbReference type="Proteomes" id="UP000028868">
    <property type="component" value="Unassembled WGS sequence"/>
</dbReference>
<evidence type="ECO:0000313" key="2">
    <source>
        <dbReference type="Proteomes" id="UP000028868"/>
    </source>
</evidence>
<accession>A0A024P9J8</accession>
<protein>
    <submittedName>
        <fullName evidence="1">Inhibitor of sigma-G Gin</fullName>
    </submittedName>
</protein>
<reference evidence="1 2" key="2">
    <citation type="submission" date="2014-05" db="EMBL/GenBank/DDBJ databases">
        <title>Draft genome sequence of Halobacillus karajensis HK-03.</title>
        <authorList>
            <person name="Khelaifia S."/>
            <person name="Croce O."/>
            <person name="Lagier J.C."/>
            <person name="Raoult D."/>
        </authorList>
    </citation>
    <scope>NUCLEOTIDE SEQUENCE [LARGE SCALE GENOMIC DNA]</scope>
    <source>
        <strain evidence="1 2">HD-03</strain>
    </source>
</reference>
<organism evidence="1 2">
    <name type="scientific">Halobacillus karajensis</name>
    <dbReference type="NCBI Taxonomy" id="195088"/>
    <lineage>
        <taxon>Bacteria</taxon>
        <taxon>Bacillati</taxon>
        <taxon>Bacillota</taxon>
        <taxon>Bacilli</taxon>
        <taxon>Bacillales</taxon>
        <taxon>Bacillaceae</taxon>
        <taxon>Halobacillus</taxon>
    </lineage>
</organism>
<keyword evidence="2" id="KW-1185">Reference proteome</keyword>
<dbReference type="RefSeq" id="WP_035511749.1">
    <property type="nucleotide sequence ID" value="NZ_CCDH010000009.1"/>
</dbReference>
<dbReference type="OrthoDB" id="2886653at2"/>
<dbReference type="AlphaFoldDB" id="A0A024P9J8"/>
<gene>
    <name evidence="1" type="ORF">BN983_04112</name>
</gene>
<dbReference type="InterPro" id="IPR019700">
    <property type="entry name" value="Sigma-G_inhibitor_Gin"/>
</dbReference>
<evidence type="ECO:0000313" key="1">
    <source>
        <dbReference type="EMBL" id="CDQ25749.1"/>
    </source>
</evidence>
<comment type="caution">
    <text evidence="1">The sequence shown here is derived from an EMBL/GenBank/DDBJ whole genome shotgun (WGS) entry which is preliminary data.</text>
</comment>
<dbReference type="Pfam" id="PF10764">
    <property type="entry name" value="Gin"/>
    <property type="match status" value="1"/>
</dbReference>
<proteinExistence type="predicted"/>
<reference evidence="2" key="1">
    <citation type="submission" date="2014-03" db="EMBL/GenBank/DDBJ databases">
        <authorList>
            <person name="Urmite Genomes U."/>
        </authorList>
    </citation>
    <scope>NUCLEOTIDE SEQUENCE [LARGE SCALE GENOMIC DNA]</scope>
    <source>
        <strain evidence="2">HD-03</strain>
    </source>
</reference>
<sequence length="60" mass="7099">MSHKDHCSICEKKTEKGIYLLRVYICEECEEEMINTPADDPKYEYFVKRMAKAHKSMIPS</sequence>
<dbReference type="EMBL" id="CCDI010000010">
    <property type="protein sequence ID" value="CDQ25749.1"/>
    <property type="molecule type" value="Genomic_DNA"/>
</dbReference>
<name>A0A024P9J8_9BACI</name>